<dbReference type="Pfam" id="PF05301">
    <property type="entry name" value="Acetyltransf_16"/>
    <property type="match status" value="1"/>
</dbReference>
<dbReference type="EC" id="2.3.1.108" evidence="3"/>
<protein>
    <recommendedName>
        <fullName evidence="3">Alpha-tubulin N-acetyltransferase</fullName>
        <shortName evidence="3">Alpha-TAT</shortName>
        <shortName evidence="3">TAT</shortName>
        <ecNumber evidence="3">2.3.1.108</ecNumber>
    </recommendedName>
    <alternativeName>
        <fullName evidence="3">Acetyltransferase mec-17 homolog</fullName>
    </alternativeName>
</protein>
<feature type="compositionally biased region" description="Gly residues" evidence="4">
    <location>
        <begin position="474"/>
        <end position="488"/>
    </location>
</feature>
<reference evidence="6 7" key="1">
    <citation type="journal article" date="2021" name="Sci. Rep.">
        <title>Genome sequencing of the multicellular alga Astrephomene provides insights into convergent evolution of germ-soma differentiation.</title>
        <authorList>
            <person name="Yamashita S."/>
            <person name="Yamamoto K."/>
            <person name="Matsuzaki R."/>
            <person name="Suzuki S."/>
            <person name="Yamaguchi H."/>
            <person name="Hirooka S."/>
            <person name="Minakuchi Y."/>
            <person name="Miyagishima S."/>
            <person name="Kawachi M."/>
            <person name="Toyoda A."/>
            <person name="Nozaki H."/>
        </authorList>
    </citation>
    <scope>NUCLEOTIDE SEQUENCE [LARGE SCALE GENOMIC DNA]</scope>
    <source>
        <strain evidence="6 7">NIES-4017</strain>
    </source>
</reference>
<dbReference type="PROSITE" id="PS51730">
    <property type="entry name" value="GNAT_ATAT"/>
    <property type="match status" value="1"/>
</dbReference>
<dbReference type="PANTHER" id="PTHR12327">
    <property type="entry name" value="ALPHA-TUBULIN N-ACETYLTRANSFERASE 1"/>
    <property type="match status" value="1"/>
</dbReference>
<proteinExistence type="inferred from homology"/>
<sequence length="575" mass="58906">MEFDFTSLAFGGEQHIVAWDAKRIASLKPDDLKNLGELISCFGKKSAVAQGLQTPVTDIHRLRTTDQRLYLYMYRQSSKTVVLGGLKVGSKRLYVRTITADLREIEPVCVLDFYVHESCQRRGVGKELFEYFLESEGCDPGSVAYDRPSPKLLEFLKKHYGLKDYVPQSNNYVVFNRYFELNPPLPGGSRAGSTQGGRSSSRGSASSICTPHVHPLHGPRAAPLVPQGPPASPPVSQPGWGASNAPTGVLPTTIGQSPSFGHRWASSTFGCAAAAAPPPFPAQPPLGEPSGGAFGEEASYSVGDSLDEFSRAHLGQQQQQQPPPSYPPQPRWQAGAWESNNRGAAGQQPQPFPASSSSGPKGPPPAFPAMGPSGLGAPPPFPAAAASAHGAPPPFATDVPGPSGAPPPGSRGNYTFRPPPWAVDETPSASGPVASSSSGGLGQPMPMPYGSSPARAPQVERLGGTPVRGPLHGILGGGMGGGSGGGSSATGPGPHTRALQEQVAALSVSGGAAMQGNAEGGHVPPLQLAGGGGGAAGGAKGVAGAEDPALSSRSAARIMAVAQRSGAGAADCLVW</sequence>
<feature type="compositionally biased region" description="Pro residues" evidence="4">
    <location>
        <begin position="226"/>
        <end position="236"/>
    </location>
</feature>
<feature type="compositionally biased region" description="Gly residues" evidence="4">
    <location>
        <begin position="529"/>
        <end position="541"/>
    </location>
</feature>
<dbReference type="InterPro" id="IPR038746">
    <property type="entry name" value="Atat"/>
</dbReference>
<feature type="compositionally biased region" description="Low complexity" evidence="4">
    <location>
        <begin position="343"/>
        <end position="360"/>
    </location>
</feature>
<comment type="similarity">
    <text evidence="3">Belongs to the acetyltransferase ATAT1 family.</text>
</comment>
<evidence type="ECO:0000256" key="4">
    <source>
        <dbReference type="SAM" id="MobiDB-lite"/>
    </source>
</evidence>
<feature type="compositionally biased region" description="Low complexity" evidence="4">
    <location>
        <begin position="187"/>
        <end position="207"/>
    </location>
</feature>
<evidence type="ECO:0000256" key="1">
    <source>
        <dbReference type="ARBA" id="ARBA00022679"/>
    </source>
</evidence>
<keyword evidence="1 3" id="KW-0808">Transferase</keyword>
<dbReference type="Gene3D" id="3.40.630.30">
    <property type="match status" value="1"/>
</dbReference>
<feature type="binding site" evidence="3">
    <location>
        <begin position="113"/>
        <end position="126"/>
    </location>
    <ligand>
        <name>acetyl-CoA</name>
        <dbReference type="ChEBI" id="CHEBI:57288"/>
    </ligand>
</feature>
<dbReference type="GO" id="GO:0019799">
    <property type="term" value="F:tubulin N-acetyltransferase activity"/>
    <property type="evidence" value="ECO:0007669"/>
    <property type="project" value="UniProtKB-UniRule"/>
</dbReference>
<dbReference type="HAMAP" id="MF_03130">
    <property type="entry name" value="mec17"/>
    <property type="match status" value="1"/>
</dbReference>
<feature type="region of interest" description="Disordered" evidence="4">
    <location>
        <begin position="186"/>
        <end position="261"/>
    </location>
</feature>
<dbReference type="CDD" id="cd04301">
    <property type="entry name" value="NAT_SF"/>
    <property type="match status" value="1"/>
</dbReference>
<feature type="region of interest" description="Disordered" evidence="4">
    <location>
        <begin position="515"/>
        <end position="550"/>
    </location>
</feature>
<dbReference type="AlphaFoldDB" id="A0AAD3DPC7"/>
<comment type="function">
    <text evidence="3">Specifically acetylates 'Lys-40' in alpha-tubulin on the lumenal side of microtubules. Promotes microtubule destabilization and accelerates microtubule dynamics; this activity may be independent of acetylation activity. Acetylates alpha-tubulin with a slow enzymatic rate, due to a catalytic site that is not optimized for acetyl transfer. Enters the microtubule through each end and diffuses quickly throughout the lumen of microtubules. Acetylates only long/old microtubules because of its slow acetylation rate since it does not have time to act on dynamically unstable microtubules before the enzyme is released.</text>
</comment>
<evidence type="ECO:0000259" key="5">
    <source>
        <dbReference type="PROSITE" id="PS51730"/>
    </source>
</evidence>
<dbReference type="SUPFAM" id="SSF55729">
    <property type="entry name" value="Acyl-CoA N-acyltransferases (Nat)"/>
    <property type="match status" value="1"/>
</dbReference>
<feature type="region of interest" description="Disordered" evidence="4">
    <location>
        <begin position="313"/>
        <end position="495"/>
    </location>
</feature>
<keyword evidence="2 3" id="KW-0012">Acyltransferase</keyword>
<dbReference type="PANTHER" id="PTHR12327:SF0">
    <property type="entry name" value="ALPHA-TUBULIN N-ACETYLTRANSFERASE 1"/>
    <property type="match status" value="1"/>
</dbReference>
<keyword evidence="7" id="KW-1185">Reference proteome</keyword>
<dbReference type="GO" id="GO:0005874">
    <property type="term" value="C:microtubule"/>
    <property type="evidence" value="ECO:0007669"/>
    <property type="project" value="InterPro"/>
</dbReference>
<name>A0AAD3DPC7_9CHLO</name>
<feature type="domain" description="N-acetyltransferase" evidence="5">
    <location>
        <begin position="1"/>
        <end position="179"/>
    </location>
</feature>
<dbReference type="EMBL" id="BMAR01000007">
    <property type="protein sequence ID" value="GFR44142.1"/>
    <property type="molecule type" value="Genomic_DNA"/>
</dbReference>
<feature type="binding site" evidence="3">
    <location>
        <begin position="149"/>
        <end position="158"/>
    </location>
    <ligand>
        <name>acetyl-CoA</name>
        <dbReference type="ChEBI" id="CHEBI:57288"/>
    </ligand>
</feature>
<evidence type="ECO:0000256" key="2">
    <source>
        <dbReference type="ARBA" id="ARBA00023315"/>
    </source>
</evidence>
<evidence type="ECO:0000313" key="6">
    <source>
        <dbReference type="EMBL" id="GFR44142.1"/>
    </source>
</evidence>
<evidence type="ECO:0000313" key="7">
    <source>
        <dbReference type="Proteomes" id="UP001054857"/>
    </source>
</evidence>
<accession>A0AAD3DPC7</accession>
<dbReference type="InterPro" id="IPR007965">
    <property type="entry name" value="GNAT_ATAT"/>
</dbReference>
<comment type="catalytic activity">
    <reaction evidence="3">
        <text>L-lysyl-[alpha-tubulin] + acetyl-CoA = N(6)-acetyl-L-lysyl-[alpha-tubulin] + CoA + H(+)</text>
        <dbReference type="Rhea" id="RHEA:15277"/>
        <dbReference type="Rhea" id="RHEA-COMP:11278"/>
        <dbReference type="Rhea" id="RHEA-COMP:11279"/>
        <dbReference type="ChEBI" id="CHEBI:15378"/>
        <dbReference type="ChEBI" id="CHEBI:29969"/>
        <dbReference type="ChEBI" id="CHEBI:57287"/>
        <dbReference type="ChEBI" id="CHEBI:57288"/>
        <dbReference type="ChEBI" id="CHEBI:61930"/>
        <dbReference type="EC" id="2.3.1.108"/>
    </reaction>
</comment>
<dbReference type="Proteomes" id="UP001054857">
    <property type="component" value="Unassembled WGS sequence"/>
</dbReference>
<gene>
    <name evidence="6" type="ORF">Agub_g5308</name>
</gene>
<feature type="compositionally biased region" description="Pro residues" evidence="4">
    <location>
        <begin position="321"/>
        <end position="330"/>
    </location>
</feature>
<evidence type="ECO:0000256" key="3">
    <source>
        <dbReference type="HAMAP-Rule" id="MF_03130"/>
    </source>
</evidence>
<comment type="caution">
    <text evidence="6">The sequence shown here is derived from an EMBL/GenBank/DDBJ whole genome shotgun (WGS) entry which is preliminary data.</text>
</comment>
<feature type="site" description="Crucial for catalytic activity" evidence="3">
    <location>
        <position position="50"/>
    </location>
</feature>
<feature type="compositionally biased region" description="Low complexity" evidence="4">
    <location>
        <begin position="427"/>
        <end position="438"/>
    </location>
</feature>
<dbReference type="GO" id="GO:0070507">
    <property type="term" value="P:regulation of microtubule cytoskeleton organization"/>
    <property type="evidence" value="ECO:0007669"/>
    <property type="project" value="UniProtKB-UniRule"/>
</dbReference>
<feature type="region of interest" description="Disordered" evidence="4">
    <location>
        <begin position="279"/>
        <end position="298"/>
    </location>
</feature>
<organism evidence="6 7">
    <name type="scientific">Astrephomene gubernaculifera</name>
    <dbReference type="NCBI Taxonomy" id="47775"/>
    <lineage>
        <taxon>Eukaryota</taxon>
        <taxon>Viridiplantae</taxon>
        <taxon>Chlorophyta</taxon>
        <taxon>core chlorophytes</taxon>
        <taxon>Chlorophyceae</taxon>
        <taxon>CS clade</taxon>
        <taxon>Chlamydomonadales</taxon>
        <taxon>Astrephomenaceae</taxon>
        <taxon>Astrephomene</taxon>
    </lineage>
</organism>
<dbReference type="InterPro" id="IPR016181">
    <property type="entry name" value="Acyl_CoA_acyltransferase"/>
</dbReference>